<sequence>MPAYFNDSQRKATKDVGVIVALNVMGIINEPTTAAIAYGLHKCTICVREGNIFIFDLRGGTFNLTCLSSQFSIKVKEFQVKTTPRKTHLGERTLTTEW</sequence>
<evidence type="ECO:0000256" key="1">
    <source>
        <dbReference type="ARBA" id="ARBA00007381"/>
    </source>
</evidence>
<keyword evidence="2" id="KW-0547">Nucleotide-binding</keyword>
<protein>
    <submittedName>
        <fullName evidence="4">Heat shock 70 kDa protein 1</fullName>
    </submittedName>
</protein>
<evidence type="ECO:0000256" key="3">
    <source>
        <dbReference type="ARBA" id="ARBA00022840"/>
    </source>
</evidence>
<keyword evidence="4" id="KW-0346">Stress response</keyword>
<evidence type="ECO:0000256" key="2">
    <source>
        <dbReference type="ARBA" id="ARBA00022741"/>
    </source>
</evidence>
<accession>A0A0B2RD97</accession>
<keyword evidence="3" id="KW-0067">ATP-binding</keyword>
<reference evidence="4" key="1">
    <citation type="submission" date="2014-07" db="EMBL/GenBank/DDBJ databases">
        <title>Identification of a novel salt tolerance gene in wild soybean by whole-genome sequencing.</title>
        <authorList>
            <person name="Lam H.-M."/>
            <person name="Qi X."/>
            <person name="Li M.-W."/>
            <person name="Liu X."/>
            <person name="Xie M."/>
            <person name="Ni M."/>
            <person name="Xu X."/>
        </authorList>
    </citation>
    <scope>NUCLEOTIDE SEQUENCE [LARGE SCALE GENOMIC DNA]</scope>
    <source>
        <tissue evidence="4">Root</tissue>
    </source>
</reference>
<proteinExistence type="inferred from homology"/>
<dbReference type="GO" id="GO:0140662">
    <property type="term" value="F:ATP-dependent protein folding chaperone"/>
    <property type="evidence" value="ECO:0007669"/>
    <property type="project" value="InterPro"/>
</dbReference>
<evidence type="ECO:0000313" key="4">
    <source>
        <dbReference type="EMBL" id="KHN29858.1"/>
    </source>
</evidence>
<dbReference type="FunFam" id="3.30.420.40:FF:000028">
    <property type="entry name" value="heat shock 70 kDa protein-like"/>
    <property type="match status" value="1"/>
</dbReference>
<organism evidence="4">
    <name type="scientific">Glycine soja</name>
    <name type="common">Wild soybean</name>
    <dbReference type="NCBI Taxonomy" id="3848"/>
    <lineage>
        <taxon>Eukaryota</taxon>
        <taxon>Viridiplantae</taxon>
        <taxon>Streptophyta</taxon>
        <taxon>Embryophyta</taxon>
        <taxon>Tracheophyta</taxon>
        <taxon>Spermatophyta</taxon>
        <taxon>Magnoliopsida</taxon>
        <taxon>eudicotyledons</taxon>
        <taxon>Gunneridae</taxon>
        <taxon>Pentapetalae</taxon>
        <taxon>rosids</taxon>
        <taxon>fabids</taxon>
        <taxon>Fabales</taxon>
        <taxon>Fabaceae</taxon>
        <taxon>Papilionoideae</taxon>
        <taxon>50 kb inversion clade</taxon>
        <taxon>NPAAA clade</taxon>
        <taxon>indigoferoid/millettioid clade</taxon>
        <taxon>Phaseoleae</taxon>
        <taxon>Glycine</taxon>
        <taxon>Glycine subgen. Soja</taxon>
    </lineage>
</organism>
<comment type="similarity">
    <text evidence="1">Belongs to the heat shock protein 70 family.</text>
</comment>
<dbReference type="SUPFAM" id="SSF53067">
    <property type="entry name" value="Actin-like ATPase domain"/>
    <property type="match status" value="1"/>
</dbReference>
<dbReference type="Gene3D" id="3.30.420.40">
    <property type="match status" value="2"/>
</dbReference>
<dbReference type="InterPro" id="IPR043129">
    <property type="entry name" value="ATPase_NBD"/>
</dbReference>
<dbReference type="Pfam" id="PF00012">
    <property type="entry name" value="HSP70"/>
    <property type="match status" value="1"/>
</dbReference>
<dbReference type="InterPro" id="IPR013126">
    <property type="entry name" value="Hsp_70_fam"/>
</dbReference>
<name>A0A0B2RD97_GLYSO</name>
<dbReference type="Proteomes" id="UP000053555">
    <property type="component" value="Unassembled WGS sequence"/>
</dbReference>
<gene>
    <name evidence="4" type="ORF">glysoja_034102</name>
</gene>
<dbReference type="PANTHER" id="PTHR19375">
    <property type="entry name" value="HEAT SHOCK PROTEIN 70KDA"/>
    <property type="match status" value="1"/>
</dbReference>
<dbReference type="AlphaFoldDB" id="A0A0B2RD97"/>
<dbReference type="EMBL" id="KN652079">
    <property type="protein sequence ID" value="KHN29858.1"/>
    <property type="molecule type" value="Genomic_DNA"/>
</dbReference>
<dbReference type="GO" id="GO:0005524">
    <property type="term" value="F:ATP binding"/>
    <property type="evidence" value="ECO:0007669"/>
    <property type="project" value="UniProtKB-KW"/>
</dbReference>